<dbReference type="AlphaFoldDB" id="A0AAE1UUJ6"/>
<sequence>MAQSSITMKALVLVVLLSTVVASSAQEIGMSPAPSPDAGAGFSLSSSGALIGTSLLLSLFALLRQ</sequence>
<keyword evidence="1" id="KW-0472">Membrane</keyword>
<keyword evidence="1" id="KW-0812">Transmembrane</keyword>
<gene>
    <name evidence="3" type="ORF">RND71_036871</name>
</gene>
<evidence type="ECO:0000313" key="3">
    <source>
        <dbReference type="EMBL" id="KAK4343777.1"/>
    </source>
</evidence>
<feature type="chain" id="PRO_5042161015" description="CAMPATH-1 antigen" evidence="2">
    <location>
        <begin position="26"/>
        <end position="65"/>
    </location>
</feature>
<keyword evidence="4" id="KW-1185">Reference proteome</keyword>
<protein>
    <recommendedName>
        <fullName evidence="5">CAMPATH-1 antigen</fullName>
    </recommendedName>
</protein>
<feature type="signal peptide" evidence="2">
    <location>
        <begin position="1"/>
        <end position="25"/>
    </location>
</feature>
<proteinExistence type="predicted"/>
<organism evidence="3 4">
    <name type="scientific">Anisodus tanguticus</name>
    <dbReference type="NCBI Taxonomy" id="243964"/>
    <lineage>
        <taxon>Eukaryota</taxon>
        <taxon>Viridiplantae</taxon>
        <taxon>Streptophyta</taxon>
        <taxon>Embryophyta</taxon>
        <taxon>Tracheophyta</taxon>
        <taxon>Spermatophyta</taxon>
        <taxon>Magnoliopsida</taxon>
        <taxon>eudicotyledons</taxon>
        <taxon>Gunneridae</taxon>
        <taxon>Pentapetalae</taxon>
        <taxon>asterids</taxon>
        <taxon>lamiids</taxon>
        <taxon>Solanales</taxon>
        <taxon>Solanaceae</taxon>
        <taxon>Solanoideae</taxon>
        <taxon>Hyoscyameae</taxon>
        <taxon>Anisodus</taxon>
    </lineage>
</organism>
<evidence type="ECO:0000313" key="4">
    <source>
        <dbReference type="Proteomes" id="UP001291623"/>
    </source>
</evidence>
<comment type="caution">
    <text evidence="3">The sequence shown here is derived from an EMBL/GenBank/DDBJ whole genome shotgun (WGS) entry which is preliminary data.</text>
</comment>
<accession>A0AAE1UUJ6</accession>
<feature type="transmembrane region" description="Helical" evidence="1">
    <location>
        <begin position="41"/>
        <end position="63"/>
    </location>
</feature>
<dbReference type="Proteomes" id="UP001291623">
    <property type="component" value="Unassembled WGS sequence"/>
</dbReference>
<dbReference type="PANTHER" id="PTHR33659">
    <property type="entry name" value="PROTEIN, PUTATIVE-RELATED-RELATED"/>
    <property type="match status" value="1"/>
</dbReference>
<name>A0AAE1UUJ6_9SOLA</name>
<keyword evidence="1" id="KW-1133">Transmembrane helix</keyword>
<dbReference type="EMBL" id="JAVYJV010000020">
    <property type="protein sequence ID" value="KAK4343777.1"/>
    <property type="molecule type" value="Genomic_DNA"/>
</dbReference>
<dbReference type="PANTHER" id="PTHR33659:SF11">
    <property type="entry name" value="TRANSMEMBRANE PROTEIN"/>
    <property type="match status" value="1"/>
</dbReference>
<evidence type="ECO:0000256" key="1">
    <source>
        <dbReference type="SAM" id="Phobius"/>
    </source>
</evidence>
<reference evidence="3" key="1">
    <citation type="submission" date="2023-12" db="EMBL/GenBank/DDBJ databases">
        <title>Genome assembly of Anisodus tanguticus.</title>
        <authorList>
            <person name="Wang Y.-J."/>
        </authorList>
    </citation>
    <scope>NUCLEOTIDE SEQUENCE</scope>
    <source>
        <strain evidence="3">KB-2021</strain>
        <tissue evidence="3">Leaf</tissue>
    </source>
</reference>
<evidence type="ECO:0000256" key="2">
    <source>
        <dbReference type="SAM" id="SignalP"/>
    </source>
</evidence>
<keyword evidence="2" id="KW-0732">Signal</keyword>
<evidence type="ECO:0008006" key="5">
    <source>
        <dbReference type="Google" id="ProtNLM"/>
    </source>
</evidence>